<dbReference type="PANTHER" id="PTHR45881:SF1">
    <property type="entry name" value="FORK HEAD PROTEIN HOMOLOG 2"/>
    <property type="match status" value="1"/>
</dbReference>
<dbReference type="CDD" id="cd00059">
    <property type="entry name" value="FH_FOX"/>
    <property type="match status" value="1"/>
</dbReference>
<feature type="compositionally biased region" description="Pro residues" evidence="7">
    <location>
        <begin position="208"/>
        <end position="221"/>
    </location>
</feature>
<evidence type="ECO:0000256" key="3">
    <source>
        <dbReference type="ARBA" id="ARBA00023125"/>
    </source>
</evidence>
<organism evidence="10 11">
    <name type="scientific">Gymnopilus dilepis</name>
    <dbReference type="NCBI Taxonomy" id="231916"/>
    <lineage>
        <taxon>Eukaryota</taxon>
        <taxon>Fungi</taxon>
        <taxon>Dikarya</taxon>
        <taxon>Basidiomycota</taxon>
        <taxon>Agaricomycotina</taxon>
        <taxon>Agaricomycetes</taxon>
        <taxon>Agaricomycetidae</taxon>
        <taxon>Agaricales</taxon>
        <taxon>Agaricineae</taxon>
        <taxon>Hymenogastraceae</taxon>
        <taxon>Gymnopilus</taxon>
    </lineage>
</organism>
<feature type="compositionally biased region" description="Basic and acidic residues" evidence="7">
    <location>
        <begin position="613"/>
        <end position="625"/>
    </location>
</feature>
<protein>
    <recommendedName>
        <fullName evidence="12">Fork-head domain-containing protein</fullName>
    </recommendedName>
</protein>
<dbReference type="PROSITE" id="PS50039">
    <property type="entry name" value="FORK_HEAD_3"/>
    <property type="match status" value="1"/>
</dbReference>
<evidence type="ECO:0000259" key="9">
    <source>
        <dbReference type="PROSITE" id="PS50039"/>
    </source>
</evidence>
<keyword evidence="4" id="KW-0804">Transcription</keyword>
<keyword evidence="3 6" id="KW-0238">DNA-binding</keyword>
<comment type="subcellular location">
    <subcellularLocation>
        <location evidence="1 6">Nucleus</location>
    </subcellularLocation>
</comment>
<comment type="caution">
    <text evidence="10">The sequence shown here is derived from an EMBL/GenBank/DDBJ whole genome shotgun (WGS) entry which is preliminary data.</text>
</comment>
<evidence type="ECO:0000256" key="5">
    <source>
        <dbReference type="ARBA" id="ARBA00023242"/>
    </source>
</evidence>
<dbReference type="SUPFAM" id="SSF49879">
    <property type="entry name" value="SMAD/FHA domain"/>
    <property type="match status" value="1"/>
</dbReference>
<accession>A0A409YLC6</accession>
<dbReference type="InterPro" id="IPR001766">
    <property type="entry name" value="Fork_head_dom"/>
</dbReference>
<feature type="compositionally biased region" description="Pro residues" evidence="7">
    <location>
        <begin position="178"/>
        <end position="194"/>
    </location>
</feature>
<feature type="compositionally biased region" description="Basic and acidic residues" evidence="7">
    <location>
        <begin position="242"/>
        <end position="257"/>
    </location>
</feature>
<dbReference type="GO" id="GO:0000981">
    <property type="term" value="F:DNA-binding transcription factor activity, RNA polymerase II-specific"/>
    <property type="evidence" value="ECO:0007669"/>
    <property type="project" value="TreeGrafter"/>
</dbReference>
<dbReference type="STRING" id="231916.A0A409YLC6"/>
<dbReference type="PANTHER" id="PTHR45881">
    <property type="entry name" value="CHECKPOINT SUPPRESSOR 1-LIKE, ISOFORM A-RELATED"/>
    <property type="match status" value="1"/>
</dbReference>
<feature type="compositionally biased region" description="Low complexity" evidence="7">
    <location>
        <begin position="148"/>
        <end position="177"/>
    </location>
</feature>
<gene>
    <name evidence="10" type="ORF">CVT26_000826</name>
</gene>
<keyword evidence="5 6" id="KW-0539">Nucleus</keyword>
<keyword evidence="2" id="KW-0805">Transcription regulation</keyword>
<feature type="compositionally biased region" description="Polar residues" evidence="7">
    <location>
        <begin position="425"/>
        <end position="434"/>
    </location>
</feature>
<dbReference type="Proteomes" id="UP000284706">
    <property type="component" value="Unassembled WGS sequence"/>
</dbReference>
<dbReference type="SUPFAM" id="SSF46785">
    <property type="entry name" value="Winged helix' DNA-binding domain"/>
    <property type="match status" value="1"/>
</dbReference>
<evidence type="ECO:0008006" key="12">
    <source>
        <dbReference type="Google" id="ProtNLM"/>
    </source>
</evidence>
<reference evidence="10 11" key="1">
    <citation type="journal article" date="2018" name="Evol. Lett.">
        <title>Horizontal gene cluster transfer increased hallucinogenic mushroom diversity.</title>
        <authorList>
            <person name="Reynolds H.T."/>
            <person name="Vijayakumar V."/>
            <person name="Gluck-Thaler E."/>
            <person name="Korotkin H.B."/>
            <person name="Matheny P.B."/>
            <person name="Slot J.C."/>
        </authorList>
    </citation>
    <scope>NUCLEOTIDE SEQUENCE [LARGE SCALE GENOMIC DNA]</scope>
    <source>
        <strain evidence="10 11">SRW20</strain>
    </source>
</reference>
<dbReference type="InterPro" id="IPR000253">
    <property type="entry name" value="FHA_dom"/>
</dbReference>
<feature type="domain" description="FHA" evidence="8">
    <location>
        <begin position="49"/>
        <end position="113"/>
    </location>
</feature>
<feature type="region of interest" description="Disordered" evidence="7">
    <location>
        <begin position="613"/>
        <end position="747"/>
    </location>
</feature>
<feature type="compositionally biased region" description="Polar residues" evidence="7">
    <location>
        <begin position="1"/>
        <end position="10"/>
    </location>
</feature>
<evidence type="ECO:0000259" key="8">
    <source>
        <dbReference type="PROSITE" id="PS50006"/>
    </source>
</evidence>
<dbReference type="PROSITE" id="PS50006">
    <property type="entry name" value="FHA_DOMAIN"/>
    <property type="match status" value="1"/>
</dbReference>
<dbReference type="InterPro" id="IPR036388">
    <property type="entry name" value="WH-like_DNA-bd_sf"/>
</dbReference>
<dbReference type="OrthoDB" id="5954824at2759"/>
<sequence length="747" mass="79382">MDTRTRTASPATDDAHAKQATPPPPQDKISAYYSLVFPHFTFYIQTLSITIGRRCAPNAASSSTADTPQVDVDLGALKSVSRLHAKIEYDQDEDRFVLVVIGRNGAWVDGVWSGAGTRAPLGERSQIQIASRTFHFVLPPPPPPEDTPSPSSQSSANRPRSPSVDITSISPPSSQPSHSPPPPVEVELPPPSPEPQIISPKVKVKVQPLPPPPPPPPPQPELPNSNHILQSTKANAKKRKKGELDNVFERPRPEDMPSKPPFTYAQLIYRAIRELGGKATLQEICSWIMKTHEYYRYADGAWMSSVRHNLSSSRAFLKMERCGGDRGKGFFWSVDESHAQSLEEQELKAKQAAAAAAQGVPIESTSKKSKKDKAALLEPPLKRSVKGDFKGMPLPPPLTSSPLSFKSPTPSAATSASTTVASTSLSEPPTNVSVKPTLTSTPTTSATTGVFAYPSQSYGVQTLPQTGTTTSAYSSTPLSGSNPYAGLAQSNWAKQANVLPQQSVSPSVSAATSTAAPATATTSQPAATGQSAVPDVVIPIILGPIPPTHPDYSPNHPNNSAKEGYMILHERKLILDPDIFAQLTKEMLEKLEAMGAREALKILTEHMIRALKERRARERGKERGGRRPRGTGRGGAAARKTAAPTTTPFTNVPLDHKRRLLDAAGGSAPQSAANATGVNGQVATKPPDAAQSTTPAVLTGQDPPVAASPGPPPADPGSPIIVVDDVSEEEGPASKKRKLDDAAMVTV</sequence>
<dbReference type="GO" id="GO:0000978">
    <property type="term" value="F:RNA polymerase II cis-regulatory region sequence-specific DNA binding"/>
    <property type="evidence" value="ECO:0007669"/>
    <property type="project" value="TreeGrafter"/>
</dbReference>
<dbReference type="Gene3D" id="2.60.200.20">
    <property type="match status" value="1"/>
</dbReference>
<dbReference type="InterPro" id="IPR008984">
    <property type="entry name" value="SMAD_FHA_dom_sf"/>
</dbReference>
<feature type="compositionally biased region" description="Low complexity" evidence="7">
    <location>
        <begin position="195"/>
        <end position="207"/>
    </location>
</feature>
<dbReference type="AlphaFoldDB" id="A0A409YLC6"/>
<proteinExistence type="predicted"/>
<evidence type="ECO:0000313" key="11">
    <source>
        <dbReference type="Proteomes" id="UP000284706"/>
    </source>
</evidence>
<dbReference type="EMBL" id="NHYE01000695">
    <property type="protein sequence ID" value="PPR03828.1"/>
    <property type="molecule type" value="Genomic_DNA"/>
</dbReference>
<evidence type="ECO:0000256" key="7">
    <source>
        <dbReference type="SAM" id="MobiDB-lite"/>
    </source>
</evidence>
<dbReference type="InParanoid" id="A0A409YLC6"/>
<feature type="compositionally biased region" description="Low complexity" evidence="7">
    <location>
        <begin position="436"/>
        <end position="445"/>
    </location>
</feature>
<evidence type="ECO:0000256" key="4">
    <source>
        <dbReference type="ARBA" id="ARBA00023163"/>
    </source>
</evidence>
<feature type="compositionally biased region" description="Polar residues" evidence="7">
    <location>
        <begin position="668"/>
        <end position="682"/>
    </location>
</feature>
<dbReference type="GO" id="GO:0005634">
    <property type="term" value="C:nucleus"/>
    <property type="evidence" value="ECO:0007669"/>
    <property type="project" value="UniProtKB-SubCell"/>
</dbReference>
<dbReference type="PRINTS" id="PR00053">
    <property type="entry name" value="FORKHEAD"/>
</dbReference>
<feature type="compositionally biased region" description="Polar residues" evidence="7">
    <location>
        <begin position="224"/>
        <end position="234"/>
    </location>
</feature>
<feature type="compositionally biased region" description="Pro residues" evidence="7">
    <location>
        <begin position="138"/>
        <end position="147"/>
    </location>
</feature>
<feature type="compositionally biased region" description="Low complexity" evidence="7">
    <location>
        <begin position="636"/>
        <end position="648"/>
    </location>
</feature>
<evidence type="ECO:0000256" key="6">
    <source>
        <dbReference type="PROSITE-ProRule" id="PRU00089"/>
    </source>
</evidence>
<feature type="region of interest" description="Disordered" evidence="7">
    <location>
        <begin position="357"/>
        <end position="445"/>
    </location>
</feature>
<name>A0A409YLC6_9AGAR</name>
<dbReference type="Pfam" id="PF00250">
    <property type="entry name" value="Forkhead"/>
    <property type="match status" value="1"/>
</dbReference>
<dbReference type="CDD" id="cd22701">
    <property type="entry name" value="FHA_FKH1-like"/>
    <property type="match status" value="1"/>
</dbReference>
<keyword evidence="11" id="KW-1185">Reference proteome</keyword>
<evidence type="ECO:0000256" key="1">
    <source>
        <dbReference type="ARBA" id="ARBA00004123"/>
    </source>
</evidence>
<evidence type="ECO:0000313" key="10">
    <source>
        <dbReference type="EMBL" id="PPR03828.1"/>
    </source>
</evidence>
<feature type="compositionally biased region" description="Low complexity" evidence="7">
    <location>
        <begin position="400"/>
        <end position="424"/>
    </location>
</feature>
<dbReference type="InterPro" id="IPR036390">
    <property type="entry name" value="WH_DNA-bd_sf"/>
</dbReference>
<dbReference type="Gene3D" id="1.10.10.10">
    <property type="entry name" value="Winged helix-like DNA-binding domain superfamily/Winged helix DNA-binding domain"/>
    <property type="match status" value="1"/>
</dbReference>
<feature type="domain" description="Fork-head" evidence="9">
    <location>
        <begin position="259"/>
        <end position="353"/>
    </location>
</feature>
<feature type="region of interest" description="Disordered" evidence="7">
    <location>
        <begin position="1"/>
        <end position="25"/>
    </location>
</feature>
<evidence type="ECO:0000256" key="2">
    <source>
        <dbReference type="ARBA" id="ARBA00023015"/>
    </source>
</evidence>
<dbReference type="Pfam" id="PF00498">
    <property type="entry name" value="FHA"/>
    <property type="match status" value="1"/>
</dbReference>
<feature type="region of interest" description="Disordered" evidence="7">
    <location>
        <begin position="135"/>
        <end position="259"/>
    </location>
</feature>
<feature type="DNA-binding region" description="Fork-head" evidence="6">
    <location>
        <begin position="259"/>
        <end position="353"/>
    </location>
</feature>
<dbReference type="SMART" id="SM00339">
    <property type="entry name" value="FH"/>
    <property type="match status" value="1"/>
</dbReference>